<comment type="function">
    <text evidence="2 3">Might take part in the signal recognition particle (SRP) pathway. This is inferred from the conservation of its genetic proximity to ftsY/ffh. May be a regulatory protein.</text>
</comment>
<dbReference type="Gene3D" id="1.10.10.10">
    <property type="entry name" value="Winged helix-like DNA-binding domain superfamily/Winged helix DNA-binding domain"/>
    <property type="match status" value="1"/>
</dbReference>
<dbReference type="SUPFAM" id="SSF88659">
    <property type="entry name" value="Sigma3 and sigma4 domains of RNA polymerase sigma factors"/>
    <property type="match status" value="1"/>
</dbReference>
<dbReference type="AlphaFoldDB" id="A0A9D1KBH5"/>
<dbReference type="InterPro" id="IPR007394">
    <property type="entry name" value="UPF0122"/>
</dbReference>
<dbReference type="InterPro" id="IPR054831">
    <property type="entry name" value="UPF0122_fam_protein"/>
</dbReference>
<sequence>MSLEKTERVNQLLDLYEQLLTAKQKDIMTLYYRYDYSLSEIANELKVSRTAIFDMIKRTTKLLEKYESCVQMFQLKEALWKVLPSLTKQDQKQIRAILERDD</sequence>
<evidence type="ECO:0000256" key="3">
    <source>
        <dbReference type="HAMAP-Rule" id="MF_00245"/>
    </source>
</evidence>
<dbReference type="InterPro" id="IPR013324">
    <property type="entry name" value="RNA_pol_sigma_r3/r4-like"/>
</dbReference>
<dbReference type="Pfam" id="PF04297">
    <property type="entry name" value="UPF0122"/>
    <property type="match status" value="1"/>
</dbReference>
<dbReference type="PANTHER" id="PTHR40083:SF1">
    <property type="entry name" value="UPF0122 PROTEIN YLXM"/>
    <property type="match status" value="1"/>
</dbReference>
<evidence type="ECO:0000256" key="1">
    <source>
        <dbReference type="ARBA" id="ARBA00008720"/>
    </source>
</evidence>
<evidence type="ECO:0000256" key="2">
    <source>
        <dbReference type="ARBA" id="ARBA00024764"/>
    </source>
</evidence>
<gene>
    <name evidence="4" type="ORF">IAD04_03240</name>
</gene>
<reference evidence="4" key="1">
    <citation type="submission" date="2020-10" db="EMBL/GenBank/DDBJ databases">
        <authorList>
            <person name="Gilroy R."/>
        </authorList>
    </citation>
    <scope>NUCLEOTIDE SEQUENCE</scope>
    <source>
        <strain evidence="4">14508</strain>
    </source>
</reference>
<dbReference type="EMBL" id="DVKI01000103">
    <property type="protein sequence ID" value="HIT17381.1"/>
    <property type="molecule type" value="Genomic_DNA"/>
</dbReference>
<comment type="caution">
    <text evidence="4">The sequence shown here is derived from an EMBL/GenBank/DDBJ whole genome shotgun (WGS) entry which is preliminary data.</text>
</comment>
<dbReference type="Proteomes" id="UP000886893">
    <property type="component" value="Unassembled WGS sequence"/>
</dbReference>
<dbReference type="NCBIfam" id="NF045758">
    <property type="entry name" value="YlxM"/>
    <property type="match status" value="1"/>
</dbReference>
<organism evidence="4 5">
    <name type="scientific">Candidatus Caccosoma faecigallinarum</name>
    <dbReference type="NCBI Taxonomy" id="2840720"/>
    <lineage>
        <taxon>Bacteria</taxon>
        <taxon>Bacillati</taxon>
        <taxon>Bacillota</taxon>
        <taxon>Bacillota incertae sedis</taxon>
        <taxon>Candidatus Caccosoma</taxon>
    </lineage>
</organism>
<dbReference type="PANTHER" id="PTHR40083">
    <property type="entry name" value="UPF0122 PROTEIN CBO2450/CLC_2298"/>
    <property type="match status" value="1"/>
</dbReference>
<protein>
    <recommendedName>
        <fullName evidence="3">UPF0122 protein IAD04_03240</fullName>
    </recommendedName>
</protein>
<evidence type="ECO:0000313" key="4">
    <source>
        <dbReference type="EMBL" id="HIT17381.1"/>
    </source>
</evidence>
<comment type="similarity">
    <text evidence="1 3">Belongs to the UPF0122 family.</text>
</comment>
<dbReference type="HAMAP" id="MF_00245">
    <property type="entry name" value="UPF0122"/>
    <property type="match status" value="1"/>
</dbReference>
<dbReference type="InterPro" id="IPR036388">
    <property type="entry name" value="WH-like_DNA-bd_sf"/>
</dbReference>
<proteinExistence type="inferred from homology"/>
<reference evidence="4" key="2">
    <citation type="journal article" date="2021" name="PeerJ">
        <title>Extensive microbial diversity within the chicken gut microbiome revealed by metagenomics and culture.</title>
        <authorList>
            <person name="Gilroy R."/>
            <person name="Ravi A."/>
            <person name="Getino M."/>
            <person name="Pursley I."/>
            <person name="Horton D.L."/>
            <person name="Alikhan N.F."/>
            <person name="Baker D."/>
            <person name="Gharbi K."/>
            <person name="Hall N."/>
            <person name="Watson M."/>
            <person name="Adriaenssens E.M."/>
            <person name="Foster-Nyarko E."/>
            <person name="Jarju S."/>
            <person name="Secka A."/>
            <person name="Antonio M."/>
            <person name="Oren A."/>
            <person name="Chaudhuri R.R."/>
            <person name="La Ragione R."/>
            <person name="Hildebrand F."/>
            <person name="Pallen M.J."/>
        </authorList>
    </citation>
    <scope>NUCLEOTIDE SEQUENCE</scope>
    <source>
        <strain evidence="4">14508</strain>
    </source>
</reference>
<evidence type="ECO:0000313" key="5">
    <source>
        <dbReference type="Proteomes" id="UP000886893"/>
    </source>
</evidence>
<accession>A0A9D1KBH5</accession>
<name>A0A9D1KBH5_9FIRM</name>